<sequence>MAGNSFGTAFRISTFGESHGEGVGVIIDGVPPGLPISEEDIQPEMDRRKPGQSDLTTPRKESDTVIIQSGVFEGRATGTPLMIILHNTNTISSDYDDVKDKYRPGHADYTYQQKYGIRDWRGSGRASGRETAGRVAAGAIARKILSLQGIRIKAYTLAAAGITCENYVPEQIEKNPMRACDPVAAKKMVAVIESLKDRGNSAGGIIECRIEGVPPGLGEPVFDKLEADLGKAILSIGAVKGFEIGEGFKVADMFGSEHNDEMSENGFLTNHAGGITGGISTGQDIIFRAAVKPTASISALQHTVKMTGEEAEIRTEGRHDPIICPRIIPVMEAMAAIVLVDHLLRLGAQKSLQMS</sequence>
<dbReference type="GO" id="GO:0004107">
    <property type="term" value="F:chorismate synthase activity"/>
    <property type="evidence" value="ECO:0007669"/>
    <property type="project" value="UniProtKB-UniRule"/>
</dbReference>
<comment type="similarity">
    <text evidence="2 7 8">Belongs to the chorismate synthase family.</text>
</comment>
<keyword evidence="4 7" id="KW-0028">Amino-acid biosynthesis</keyword>
<evidence type="ECO:0000313" key="10">
    <source>
        <dbReference type="EMBL" id="QEN08432.1"/>
    </source>
</evidence>
<dbReference type="NCBIfam" id="NF003793">
    <property type="entry name" value="PRK05382.1"/>
    <property type="match status" value="1"/>
</dbReference>
<evidence type="ECO:0000256" key="3">
    <source>
        <dbReference type="ARBA" id="ARBA00013036"/>
    </source>
</evidence>
<comment type="pathway">
    <text evidence="1 7 8">Metabolic intermediate biosynthesis; chorismate biosynthesis; chorismate from D-erythrose 4-phosphate and phosphoenolpyruvate: step 7/7.</text>
</comment>
<reference evidence="10 11" key="1">
    <citation type="submission" date="2019-02" db="EMBL/GenBank/DDBJ databases">
        <title>Complete Genome Sequence and Methylome Analysis of free living Spirochaetas.</title>
        <authorList>
            <person name="Fomenkov A."/>
            <person name="Dubinina G."/>
            <person name="Leshcheva N."/>
            <person name="Mikheeva N."/>
            <person name="Grabovich M."/>
            <person name="Vincze T."/>
            <person name="Roberts R.J."/>
        </authorList>
    </citation>
    <scope>NUCLEOTIDE SEQUENCE [LARGE SCALE GENOMIC DNA]</scope>
    <source>
        <strain evidence="10 11">K2</strain>
    </source>
</reference>
<dbReference type="PROSITE" id="PS00788">
    <property type="entry name" value="CHORISMATE_SYNTHASE_2"/>
    <property type="match status" value="1"/>
</dbReference>
<dbReference type="RefSeq" id="WP_149486513.1">
    <property type="nucleotide sequence ID" value="NZ_CP036150.1"/>
</dbReference>
<dbReference type="AlphaFoldDB" id="A0A5C1QQN1"/>
<feature type="binding site" evidence="7">
    <location>
        <begin position="125"/>
        <end position="127"/>
    </location>
    <ligand>
        <name>FMN</name>
        <dbReference type="ChEBI" id="CHEBI:58210"/>
    </ligand>
</feature>
<evidence type="ECO:0000256" key="1">
    <source>
        <dbReference type="ARBA" id="ARBA00005044"/>
    </source>
</evidence>
<keyword evidence="11" id="KW-1185">Reference proteome</keyword>
<comment type="subunit">
    <text evidence="7">Homotetramer.</text>
</comment>
<dbReference type="GO" id="GO:0009073">
    <property type="term" value="P:aromatic amino acid family biosynthetic process"/>
    <property type="evidence" value="ECO:0007669"/>
    <property type="project" value="UniProtKB-KW"/>
</dbReference>
<dbReference type="Proteomes" id="UP000324209">
    <property type="component" value="Chromosome"/>
</dbReference>
<dbReference type="UniPathway" id="UPA00053">
    <property type="reaction ID" value="UER00090"/>
</dbReference>
<dbReference type="EMBL" id="CP036150">
    <property type="protein sequence ID" value="QEN08432.1"/>
    <property type="molecule type" value="Genomic_DNA"/>
</dbReference>
<comment type="catalytic activity">
    <reaction evidence="7 8">
        <text>5-O-(1-carboxyvinyl)-3-phosphoshikimate = chorismate + phosphate</text>
        <dbReference type="Rhea" id="RHEA:21020"/>
        <dbReference type="ChEBI" id="CHEBI:29748"/>
        <dbReference type="ChEBI" id="CHEBI:43474"/>
        <dbReference type="ChEBI" id="CHEBI:57701"/>
        <dbReference type="EC" id="4.2.3.5"/>
    </reaction>
</comment>
<evidence type="ECO:0000313" key="11">
    <source>
        <dbReference type="Proteomes" id="UP000324209"/>
    </source>
</evidence>
<keyword evidence="6 7" id="KW-0456">Lyase</keyword>
<dbReference type="GO" id="GO:0010181">
    <property type="term" value="F:FMN binding"/>
    <property type="evidence" value="ECO:0007669"/>
    <property type="project" value="TreeGrafter"/>
</dbReference>
<comment type="caution">
    <text evidence="7">Lacks conserved residue(s) required for the propagation of feature annotation.</text>
</comment>
<feature type="compositionally biased region" description="Basic and acidic residues" evidence="9">
    <location>
        <begin position="44"/>
        <end position="62"/>
    </location>
</feature>
<dbReference type="CDD" id="cd07304">
    <property type="entry name" value="Chorismate_synthase"/>
    <property type="match status" value="1"/>
</dbReference>
<dbReference type="PROSITE" id="PS00787">
    <property type="entry name" value="CHORISMATE_SYNTHASE_1"/>
    <property type="match status" value="1"/>
</dbReference>
<dbReference type="HAMAP" id="MF_00300">
    <property type="entry name" value="Chorismate_synth"/>
    <property type="match status" value="1"/>
</dbReference>
<dbReference type="NCBIfam" id="TIGR00033">
    <property type="entry name" value="aroC"/>
    <property type="match status" value="1"/>
</dbReference>
<dbReference type="Pfam" id="PF01264">
    <property type="entry name" value="Chorismate_synt"/>
    <property type="match status" value="1"/>
</dbReference>
<dbReference type="OrthoDB" id="9771806at2"/>
<organism evidence="10 11">
    <name type="scientific">Oceanispirochaeta crateris</name>
    <dbReference type="NCBI Taxonomy" id="2518645"/>
    <lineage>
        <taxon>Bacteria</taxon>
        <taxon>Pseudomonadati</taxon>
        <taxon>Spirochaetota</taxon>
        <taxon>Spirochaetia</taxon>
        <taxon>Spirochaetales</taxon>
        <taxon>Spirochaetaceae</taxon>
        <taxon>Oceanispirochaeta</taxon>
    </lineage>
</organism>
<evidence type="ECO:0000256" key="4">
    <source>
        <dbReference type="ARBA" id="ARBA00022605"/>
    </source>
</evidence>
<evidence type="ECO:0000256" key="2">
    <source>
        <dbReference type="ARBA" id="ARBA00008014"/>
    </source>
</evidence>
<dbReference type="KEGG" id="ock:EXM22_10710"/>
<evidence type="ECO:0000256" key="5">
    <source>
        <dbReference type="ARBA" id="ARBA00023141"/>
    </source>
</evidence>
<dbReference type="GO" id="GO:0008652">
    <property type="term" value="P:amino acid biosynthetic process"/>
    <property type="evidence" value="ECO:0007669"/>
    <property type="project" value="UniProtKB-KW"/>
</dbReference>
<comment type="cofactor">
    <cofactor evidence="7 8">
        <name>FMNH2</name>
        <dbReference type="ChEBI" id="CHEBI:57618"/>
    </cofactor>
    <text evidence="7 8">Reduced FMN (FMNH(2)).</text>
</comment>
<dbReference type="GO" id="GO:0005829">
    <property type="term" value="C:cytosol"/>
    <property type="evidence" value="ECO:0007669"/>
    <property type="project" value="TreeGrafter"/>
</dbReference>
<keyword evidence="7" id="KW-0521">NADP</keyword>
<feature type="binding site" evidence="7">
    <location>
        <begin position="292"/>
        <end position="296"/>
    </location>
    <ligand>
        <name>FMN</name>
        <dbReference type="ChEBI" id="CHEBI:58210"/>
    </ligand>
</feature>
<evidence type="ECO:0000256" key="7">
    <source>
        <dbReference type="HAMAP-Rule" id="MF_00300"/>
    </source>
</evidence>
<name>A0A5C1QQN1_9SPIO</name>
<evidence type="ECO:0000256" key="9">
    <source>
        <dbReference type="SAM" id="MobiDB-lite"/>
    </source>
</evidence>
<feature type="binding site" evidence="7">
    <location>
        <position position="318"/>
    </location>
    <ligand>
        <name>FMN</name>
        <dbReference type="ChEBI" id="CHEBI:58210"/>
    </ligand>
</feature>
<gene>
    <name evidence="7" type="primary">aroC</name>
    <name evidence="10" type="ORF">EXM22_10710</name>
</gene>
<dbReference type="PIRSF" id="PIRSF001456">
    <property type="entry name" value="Chorismate_synth"/>
    <property type="match status" value="1"/>
</dbReference>
<dbReference type="Gene3D" id="3.60.150.10">
    <property type="entry name" value="Chorismate synthase AroC"/>
    <property type="match status" value="1"/>
</dbReference>
<accession>A0A5C1QQN1</accession>
<keyword evidence="7" id="KW-0288">FMN</keyword>
<dbReference type="PANTHER" id="PTHR21085:SF0">
    <property type="entry name" value="CHORISMATE SYNTHASE"/>
    <property type="match status" value="1"/>
</dbReference>
<keyword evidence="5 7" id="KW-0057">Aromatic amino acid biosynthesis</keyword>
<dbReference type="InterPro" id="IPR035904">
    <property type="entry name" value="Chorismate_synth_AroC_sf"/>
</dbReference>
<dbReference type="InterPro" id="IPR020541">
    <property type="entry name" value="Chorismate_synthase_CS"/>
</dbReference>
<dbReference type="GO" id="GO:0009423">
    <property type="term" value="P:chorismate biosynthetic process"/>
    <property type="evidence" value="ECO:0007669"/>
    <property type="project" value="UniProtKB-UniRule"/>
</dbReference>
<keyword evidence="7" id="KW-0285">Flavoprotein</keyword>
<dbReference type="SUPFAM" id="SSF103263">
    <property type="entry name" value="Chorismate synthase, AroC"/>
    <property type="match status" value="1"/>
</dbReference>
<evidence type="ECO:0000256" key="6">
    <source>
        <dbReference type="ARBA" id="ARBA00023239"/>
    </source>
</evidence>
<feature type="binding site" evidence="7">
    <location>
        <position position="48"/>
    </location>
    <ligand>
        <name>NADP(+)</name>
        <dbReference type="ChEBI" id="CHEBI:58349"/>
    </ligand>
</feature>
<proteinExistence type="inferred from homology"/>
<dbReference type="PANTHER" id="PTHR21085">
    <property type="entry name" value="CHORISMATE SYNTHASE"/>
    <property type="match status" value="1"/>
</dbReference>
<dbReference type="InterPro" id="IPR000453">
    <property type="entry name" value="Chorismate_synth"/>
</dbReference>
<feature type="binding site" evidence="7">
    <location>
        <position position="277"/>
    </location>
    <ligand>
        <name>FMN</name>
        <dbReference type="ChEBI" id="CHEBI:58210"/>
    </ligand>
</feature>
<protein>
    <recommendedName>
        <fullName evidence="3 7">Chorismate synthase</fullName>
        <shortName evidence="7">CS</shortName>
        <ecNumber evidence="3 7">4.2.3.5</ecNumber>
    </recommendedName>
    <alternativeName>
        <fullName evidence="7">5-enolpyruvylshikimate-3-phosphate phospholyase</fullName>
    </alternativeName>
</protein>
<evidence type="ECO:0000256" key="8">
    <source>
        <dbReference type="RuleBase" id="RU000605"/>
    </source>
</evidence>
<keyword evidence="7" id="KW-0274">FAD</keyword>
<dbReference type="EC" id="4.2.3.5" evidence="3 7"/>
<feature type="region of interest" description="Disordered" evidence="9">
    <location>
        <begin position="32"/>
        <end position="62"/>
    </location>
</feature>
<comment type="function">
    <text evidence="7">Catalyzes the anti-1,4-elimination of the C-3 phosphate and the C-6 proR hydrogen from 5-enolpyruvylshikimate-3-phosphate (EPSP) to yield chorismate, which is the branch point compound that serves as the starting substrate for the three terminal pathways of aromatic amino acid biosynthesis. This reaction introduces a second double bond into the aromatic ring system.</text>
</comment>